<evidence type="ECO:0000313" key="2">
    <source>
        <dbReference type="Proteomes" id="UP000198558"/>
    </source>
</evidence>
<reference evidence="2" key="1">
    <citation type="submission" date="2016-10" db="EMBL/GenBank/DDBJ databases">
        <authorList>
            <person name="Varghese N."/>
            <person name="Submissions S."/>
        </authorList>
    </citation>
    <scope>NUCLEOTIDE SEQUENCE [LARGE SCALE GENOMIC DNA]</scope>
    <source>
        <strain evidence="2">DSM 1551</strain>
    </source>
</reference>
<dbReference type="AlphaFoldDB" id="A0A1I0GF73"/>
<keyword evidence="2" id="KW-1185">Reference proteome</keyword>
<proteinExistence type="predicted"/>
<name>A0A1I0GF73_9FIRM</name>
<evidence type="ECO:0000313" key="1">
    <source>
        <dbReference type="EMBL" id="SET68783.1"/>
    </source>
</evidence>
<gene>
    <name evidence="1" type="ORF">SAMN04489758_12833</name>
</gene>
<dbReference type="GO" id="GO:0008168">
    <property type="term" value="F:methyltransferase activity"/>
    <property type="evidence" value="ECO:0007669"/>
    <property type="project" value="InterPro"/>
</dbReference>
<dbReference type="PROSITE" id="PS00092">
    <property type="entry name" value="N6_MTASE"/>
    <property type="match status" value="1"/>
</dbReference>
<organism evidence="1 2">
    <name type="scientific">Thomasclavelia cocleata</name>
    <dbReference type="NCBI Taxonomy" id="69824"/>
    <lineage>
        <taxon>Bacteria</taxon>
        <taxon>Bacillati</taxon>
        <taxon>Bacillota</taxon>
        <taxon>Erysipelotrichia</taxon>
        <taxon>Erysipelotrichales</taxon>
        <taxon>Coprobacillaceae</taxon>
        <taxon>Thomasclavelia</taxon>
    </lineage>
</organism>
<dbReference type="InterPro" id="IPR029063">
    <property type="entry name" value="SAM-dependent_MTases_sf"/>
</dbReference>
<protein>
    <recommendedName>
        <fullName evidence="3">DNA methyltransferase</fullName>
    </recommendedName>
</protein>
<dbReference type="Proteomes" id="UP000198558">
    <property type="component" value="Unassembled WGS sequence"/>
</dbReference>
<accession>A0A1I0GF73</accession>
<dbReference type="SUPFAM" id="SSF53335">
    <property type="entry name" value="S-adenosyl-L-methionine-dependent methyltransferases"/>
    <property type="match status" value="1"/>
</dbReference>
<dbReference type="GO" id="GO:0032259">
    <property type="term" value="P:methylation"/>
    <property type="evidence" value="ECO:0007669"/>
    <property type="project" value="InterPro"/>
</dbReference>
<dbReference type="GeneID" id="78288969"/>
<dbReference type="RefSeq" id="WP_092355158.1">
    <property type="nucleotide sequence ID" value="NZ_FOIN01000028.1"/>
</dbReference>
<dbReference type="OrthoDB" id="1079385at2"/>
<dbReference type="GO" id="GO:0003676">
    <property type="term" value="F:nucleic acid binding"/>
    <property type="evidence" value="ECO:0007669"/>
    <property type="project" value="InterPro"/>
</dbReference>
<evidence type="ECO:0008006" key="3">
    <source>
        <dbReference type="Google" id="ProtNLM"/>
    </source>
</evidence>
<dbReference type="InterPro" id="IPR002052">
    <property type="entry name" value="DNA_methylase_N6_adenine_CS"/>
</dbReference>
<sequence length="199" mass="23174">MSSTNRGKERNKFDYYVTPQKDIINFLKVFKGNHNELNNIENVLDPCAGGDKDNDMSYPEAIKKVFPVWNIETLDIRMDSKANFKGVNYLDTDISKILPDYNADIIFTNPPFNLAMDFVKKAMCDVSENGYVIMLLRLNFLGSKDRNIWLRNNMPYEIYVHSKRMSFTKDGGTDSVEYAHFVWKKGYKGITRLHLLEFK</sequence>
<dbReference type="EMBL" id="FOIN01000028">
    <property type="protein sequence ID" value="SET68783.1"/>
    <property type="molecule type" value="Genomic_DNA"/>
</dbReference>